<accession>A0A1F4VCZ4</accession>
<dbReference type="Gene3D" id="3.40.33.10">
    <property type="entry name" value="CAP"/>
    <property type="match status" value="1"/>
</dbReference>
<evidence type="ECO:0000256" key="1">
    <source>
        <dbReference type="SAM" id="Phobius"/>
    </source>
</evidence>
<comment type="caution">
    <text evidence="3">The sequence shown here is derived from an EMBL/GenBank/DDBJ whole genome shotgun (WGS) entry which is preliminary data.</text>
</comment>
<feature type="domain" description="SCP" evidence="2">
    <location>
        <begin position="65"/>
        <end position="181"/>
    </location>
</feature>
<dbReference type="AlphaFoldDB" id="A0A1F4VCZ4"/>
<dbReference type="EMBL" id="MEVI01000003">
    <property type="protein sequence ID" value="OGC54999.1"/>
    <property type="molecule type" value="Genomic_DNA"/>
</dbReference>
<dbReference type="PANTHER" id="PTHR31157">
    <property type="entry name" value="SCP DOMAIN-CONTAINING PROTEIN"/>
    <property type="match status" value="1"/>
</dbReference>
<dbReference type="InterPro" id="IPR035940">
    <property type="entry name" value="CAP_sf"/>
</dbReference>
<feature type="transmembrane region" description="Helical" evidence="1">
    <location>
        <begin position="272"/>
        <end position="291"/>
    </location>
</feature>
<proteinExistence type="predicted"/>
<reference evidence="3 4" key="1">
    <citation type="journal article" date="2016" name="Nat. Commun.">
        <title>Thousands of microbial genomes shed light on interconnected biogeochemical processes in an aquifer system.</title>
        <authorList>
            <person name="Anantharaman K."/>
            <person name="Brown C.T."/>
            <person name="Hug L.A."/>
            <person name="Sharon I."/>
            <person name="Castelle C.J."/>
            <person name="Probst A.J."/>
            <person name="Thomas B.C."/>
            <person name="Singh A."/>
            <person name="Wilkins M.J."/>
            <person name="Karaoz U."/>
            <person name="Brodie E.L."/>
            <person name="Williams K.H."/>
            <person name="Hubbard S.S."/>
            <person name="Banfield J.F."/>
        </authorList>
    </citation>
    <scope>NUCLEOTIDE SEQUENCE [LARGE SCALE GENOMIC DNA]</scope>
</reference>
<evidence type="ECO:0000259" key="2">
    <source>
        <dbReference type="Pfam" id="PF00188"/>
    </source>
</evidence>
<name>A0A1F4VCZ4_UNCKA</name>
<dbReference type="CDD" id="cd05379">
    <property type="entry name" value="CAP_bacterial"/>
    <property type="match status" value="1"/>
</dbReference>
<dbReference type="SUPFAM" id="SSF55797">
    <property type="entry name" value="PR-1-like"/>
    <property type="match status" value="1"/>
</dbReference>
<evidence type="ECO:0000313" key="4">
    <source>
        <dbReference type="Proteomes" id="UP000176504"/>
    </source>
</evidence>
<dbReference type="Proteomes" id="UP000176504">
    <property type="component" value="Unassembled WGS sequence"/>
</dbReference>
<gene>
    <name evidence="3" type="ORF">A3A78_03390</name>
</gene>
<dbReference type="InterPro" id="IPR014044">
    <property type="entry name" value="CAP_dom"/>
</dbReference>
<feature type="transmembrane region" description="Helical" evidence="1">
    <location>
        <begin position="234"/>
        <end position="260"/>
    </location>
</feature>
<sequence>MKLVTFAHFLPDVNGKRRSHLLSHKALSYYSFLLLFLMASIRVTAVRMPGVLGYASNINASDLYKYTNEQRKLKGLSELNLDPDLTKAASAKAEDMFKNNYWAHVSPSGIEPWYFFSEVNYDYSTAGENLAKNFNESKSVVKAWMDSPTHRDNLLNPNYNDIGFAVVNGTLDGYQTTLVVQFFGKRRTPVPVEKVEIGGLKVQRSDSSLLESQIGEKLSAVDTSKKEEFPLIDIYFFTKTISLILAGFVFALFMIDFWYSSRKGIVKLNGHTLAHIFLLMLAIVSIGFVIVPGRVL</sequence>
<protein>
    <recommendedName>
        <fullName evidence="2">SCP domain-containing protein</fullName>
    </recommendedName>
</protein>
<evidence type="ECO:0000313" key="3">
    <source>
        <dbReference type="EMBL" id="OGC54999.1"/>
    </source>
</evidence>
<keyword evidence="1" id="KW-0472">Membrane</keyword>
<dbReference type="Pfam" id="PF00188">
    <property type="entry name" value="CAP"/>
    <property type="match status" value="1"/>
</dbReference>
<feature type="transmembrane region" description="Helical" evidence="1">
    <location>
        <begin position="27"/>
        <end position="45"/>
    </location>
</feature>
<keyword evidence="1" id="KW-0812">Transmembrane</keyword>
<keyword evidence="1" id="KW-1133">Transmembrane helix</keyword>
<dbReference type="PANTHER" id="PTHR31157:SF1">
    <property type="entry name" value="SCP DOMAIN-CONTAINING PROTEIN"/>
    <property type="match status" value="1"/>
</dbReference>
<organism evidence="3 4">
    <name type="scientific">candidate division WWE3 bacterium RIFCSPLOWO2_01_FULL_41_18</name>
    <dbReference type="NCBI Taxonomy" id="1802625"/>
    <lineage>
        <taxon>Bacteria</taxon>
        <taxon>Katanobacteria</taxon>
    </lineage>
</organism>